<evidence type="ECO:0000313" key="9">
    <source>
        <dbReference type="EMBL" id="NEU70931.1"/>
    </source>
</evidence>
<feature type="non-terminal residue" evidence="9">
    <location>
        <position position="1624"/>
    </location>
</feature>
<dbReference type="Gene3D" id="2.160.20.10">
    <property type="entry name" value="Single-stranded right-handed beta-helix, Pectin lyase-like"/>
    <property type="match status" value="2"/>
</dbReference>
<protein>
    <recommendedName>
        <fullName evidence="8">Ig-like domain-containing protein</fullName>
    </recommendedName>
</protein>
<gene>
    <name evidence="9" type="ORF">GK091_28965</name>
</gene>
<dbReference type="RefSeq" id="WP_246202470.1">
    <property type="nucleotide sequence ID" value="NZ_JAAGNZ010000013.1"/>
</dbReference>
<dbReference type="GO" id="GO:0005576">
    <property type="term" value="C:extracellular region"/>
    <property type="evidence" value="ECO:0007669"/>
    <property type="project" value="UniProtKB-SubCell"/>
</dbReference>
<dbReference type="InterPro" id="IPR015919">
    <property type="entry name" value="Cadherin-like_sf"/>
</dbReference>
<keyword evidence="4" id="KW-0964">Secreted</keyword>
<dbReference type="NCBIfam" id="NF041518">
    <property type="entry name" value="choice_anch_Q"/>
    <property type="match status" value="2"/>
</dbReference>
<keyword evidence="6" id="KW-0472">Membrane</keyword>
<dbReference type="GO" id="GO:0005509">
    <property type="term" value="F:calcium ion binding"/>
    <property type="evidence" value="ECO:0007669"/>
    <property type="project" value="InterPro"/>
</dbReference>
<evidence type="ECO:0000256" key="6">
    <source>
        <dbReference type="ARBA" id="ARBA00023136"/>
    </source>
</evidence>
<keyword evidence="7" id="KW-0998">Cell outer membrane</keyword>
<dbReference type="Gene3D" id="2.60.40.10">
    <property type="entry name" value="Immunoglobulins"/>
    <property type="match status" value="2"/>
</dbReference>
<dbReference type="InterPro" id="IPR003599">
    <property type="entry name" value="Ig_sub"/>
</dbReference>
<organism evidence="9 10">
    <name type="scientific">Spirosoma agri</name>
    <dbReference type="NCBI Taxonomy" id="1987381"/>
    <lineage>
        <taxon>Bacteria</taxon>
        <taxon>Pseudomonadati</taxon>
        <taxon>Bacteroidota</taxon>
        <taxon>Cytophagia</taxon>
        <taxon>Cytophagales</taxon>
        <taxon>Cytophagaceae</taxon>
        <taxon>Spirosoma</taxon>
    </lineage>
</organism>
<dbReference type="InterPro" id="IPR013783">
    <property type="entry name" value="Ig-like_fold"/>
</dbReference>
<keyword evidence="5" id="KW-0732">Signal</keyword>
<evidence type="ECO:0000256" key="1">
    <source>
        <dbReference type="ARBA" id="ARBA00004196"/>
    </source>
</evidence>
<keyword evidence="10" id="KW-1185">Reference proteome</keyword>
<feature type="domain" description="Ig-like" evidence="8">
    <location>
        <begin position="501"/>
        <end position="584"/>
    </location>
</feature>
<evidence type="ECO:0000256" key="5">
    <source>
        <dbReference type="ARBA" id="ARBA00022729"/>
    </source>
</evidence>
<dbReference type="SUPFAM" id="SSF48726">
    <property type="entry name" value="Immunoglobulin"/>
    <property type="match status" value="1"/>
</dbReference>
<evidence type="ECO:0000256" key="7">
    <source>
        <dbReference type="ARBA" id="ARBA00023237"/>
    </source>
</evidence>
<evidence type="ECO:0000313" key="10">
    <source>
        <dbReference type="Proteomes" id="UP000477386"/>
    </source>
</evidence>
<dbReference type="InterPro" id="IPR003368">
    <property type="entry name" value="POMP_repeat"/>
</dbReference>
<evidence type="ECO:0000256" key="3">
    <source>
        <dbReference type="ARBA" id="ARBA00004613"/>
    </source>
</evidence>
<reference evidence="9 10" key="1">
    <citation type="submission" date="2020-02" db="EMBL/GenBank/DDBJ databases">
        <title>Draft genome sequence of two Spirosoma agri KCTC 52727 and Spirosoma terrae KCTC 52035.</title>
        <authorList>
            <person name="Rojas J."/>
            <person name="Ambika Manirajan B."/>
            <person name="Ratering S."/>
            <person name="Suarez C."/>
            <person name="Schnell S."/>
        </authorList>
    </citation>
    <scope>NUCLEOTIDE SEQUENCE [LARGE SCALE GENOMIC DNA]</scope>
    <source>
        <strain evidence="9 10">KCTC 52727</strain>
    </source>
</reference>
<dbReference type="Pfam" id="PF05345">
    <property type="entry name" value="He_PIG"/>
    <property type="match status" value="1"/>
</dbReference>
<dbReference type="InterPro" id="IPR011050">
    <property type="entry name" value="Pectin_lyase_fold/virulence"/>
</dbReference>
<dbReference type="EMBL" id="JAAGNZ010000013">
    <property type="protein sequence ID" value="NEU70931.1"/>
    <property type="molecule type" value="Genomic_DNA"/>
</dbReference>
<evidence type="ECO:0000256" key="4">
    <source>
        <dbReference type="ARBA" id="ARBA00022525"/>
    </source>
</evidence>
<evidence type="ECO:0000259" key="8">
    <source>
        <dbReference type="PROSITE" id="PS50835"/>
    </source>
</evidence>
<comment type="caution">
    <text evidence="9">The sequence shown here is derived from an EMBL/GenBank/DDBJ whole genome shotgun (WGS) entry which is preliminary data.</text>
</comment>
<comment type="subcellular location">
    <subcellularLocation>
        <location evidence="1">Cell envelope</location>
    </subcellularLocation>
    <subcellularLocation>
        <location evidence="2">Cell outer membrane</location>
    </subcellularLocation>
    <subcellularLocation>
        <location evidence="3">Secreted</location>
    </subcellularLocation>
</comment>
<accession>A0A6M0ITF3</accession>
<proteinExistence type="predicted"/>
<dbReference type="SUPFAM" id="SSF51126">
    <property type="entry name" value="Pectin lyase-like"/>
    <property type="match status" value="2"/>
</dbReference>
<dbReference type="PROSITE" id="PS50835">
    <property type="entry name" value="IG_LIKE"/>
    <property type="match status" value="1"/>
</dbReference>
<dbReference type="SMART" id="SM00409">
    <property type="entry name" value="IG"/>
    <property type="match status" value="4"/>
</dbReference>
<sequence>MQTRLLPSGFALWPDRSLYYILLLMLVSISSVLAQTSTIRYVKAGGTGNGSSWASASGNLQAMINASAAGDQVWVAAGTYKPTSTTSRTASFAMRPDLAIYGGFMGNETSLGARPTINPITGNPSSTTLSGDIGTVGDNSDNSYHVIANFNFLTTTAILDGFVITGGNANLSSSDNSTNSGGGMRNFTSFQGEHTNPLIRNCSFVANSALSSGGAVYNGAVGCASDGSPTLINCFFQGNSAKQGGAMANSGSANADCGGRSNPTLINCFFQGNSARFGGAMFNSGFGGNFNAGLGQSNPTLTNCSFVANSAIDDYGIGGAMYNVGTSKGRSNPTLTNCSFLNNTATYQGGAIANDGSDGVCSPTLTNCSFQGNTASYQGWAMFNTSNTTTGECIPSMFNCVVFGNGGPKTFYNIEVYPQVYSSLVEASVTGWLGMNYRNNLTTTVSPFAGTNTTQLRANSPALNAGDGSVDAGATDLAGNPRIVGCKIDMGAFEFQYTFLPIAINAQPASSSVVCAGTAVSVPVSVSGTVSGYQWYKDSFANPVAGQTSATLTLNNPQPGNAGSYSLVVTSNCNSLTSTAFNLTVNKSTVSISPSSATVCQGQSALLTASGASSGETLSYTWSNTTTGNTLTATTTGTYSVTGVDGNGCSAAASAQVTVYRPPVSISPGSVSICEGQSVTLTASGASAYTWSDNTTGNTLTATTTGTYAVTGVDGRGCSNTATASVTVNNVPTVSISASPSATITQGSSVTLTAVATGATVVTWVTGSTNNSIVVSPTTTTPYSVTARNAAGCTASASLTITVLLPTCNPIQYVTQQGAGLRDGSSWSNALGASQLQLAINTAADCGGNRQVWVAAGVYKPTNSSDRNASFSMRNGVAIYGGFAGTETALIDRPAINPVTGQPASTTLSGDIGSLGTTSDNSFRVISNPASLSLTTTAVLDGFVITGGAGGTLGGGMFNDASSPAIRNCSFVANSVLVTSGSTSRGGAIYNGNGSSPQLTNCRFEGNSVSGSNGSASYGGAISNFTNSSPLLLNCNFLTNSVSGSASNFGGAMANNVNSNPQLINCSFISNSAVGGTTTRGGAINNGSSSPQLINCSFLSNSVSGASTNLGGAIANGNNSVQLTNCVLFNNGGSNTFYNVSNASVTASYSLFDDTVTSYINGPANLTTTVSPFVSVTDTRLNGCSPAINAGDNGANTSTSDLDGNPRVYQNGRIDMGAYEYQGAAGVAITNPTVNTATVGIAFNQAFTASGGTGPYSYSLASGSLPTGLNLTSAGMLSGTPTQSGSFTLTVLGRDATGCSGAGAAYMLTVTDANPTLTGLTASPGTVCAGNVATFTATVGNLTGSYNYTLTNGLSAPLTGSSSGSAFSQSVTASGTGTQSFTLTVSANGQTASSETALTVNPLPVASLTNNGPLTCAQSSVTLTAGGAAGVPGNSYTFASGSGVLGTPGPVNSVVVSTAGTYSVTVASASGCISSTSTSVTADQQVPSVSITPSSATLSCASPTVSLTAVGSGSVRWNTGETTPVITVRVAGIYSVTVLSANGCSSMASVSVSQDNAAPVASLVSSGSLTCSVTSVTLTANPDGQRYVFSSGASQIGNTNQAVVTASGTYSVTVLSANGCSSVA</sequence>
<dbReference type="InterPro" id="IPR036179">
    <property type="entry name" value="Ig-like_dom_sf"/>
</dbReference>
<dbReference type="NCBIfam" id="TIGR01376">
    <property type="entry name" value="POMP_repeat"/>
    <property type="match status" value="1"/>
</dbReference>
<name>A0A6M0ITF3_9BACT</name>
<dbReference type="InterPro" id="IPR007110">
    <property type="entry name" value="Ig-like_dom"/>
</dbReference>
<dbReference type="GO" id="GO:0009279">
    <property type="term" value="C:cell outer membrane"/>
    <property type="evidence" value="ECO:0007669"/>
    <property type="project" value="UniProtKB-SubCell"/>
</dbReference>
<evidence type="ECO:0000256" key="2">
    <source>
        <dbReference type="ARBA" id="ARBA00004442"/>
    </source>
</evidence>
<dbReference type="InterPro" id="IPR012334">
    <property type="entry name" value="Pectin_lyas_fold"/>
</dbReference>
<dbReference type="Proteomes" id="UP000477386">
    <property type="component" value="Unassembled WGS sequence"/>
</dbReference>
<dbReference type="SUPFAM" id="SSF49313">
    <property type="entry name" value="Cadherin-like"/>
    <property type="match status" value="1"/>
</dbReference>
<dbReference type="InterPro" id="IPR059226">
    <property type="entry name" value="Choice_anch_Q_dom"/>
</dbReference>